<evidence type="ECO:0000256" key="1">
    <source>
        <dbReference type="ARBA" id="ARBA00004651"/>
    </source>
</evidence>
<dbReference type="AlphaFoldDB" id="A0A520MFR8"/>
<dbReference type="Proteomes" id="UP000315889">
    <property type="component" value="Unassembled WGS sequence"/>
</dbReference>
<evidence type="ECO:0000256" key="4">
    <source>
        <dbReference type="ARBA" id="ARBA00022448"/>
    </source>
</evidence>
<feature type="compositionally biased region" description="Basic and acidic residues" evidence="14">
    <location>
        <begin position="7"/>
        <end position="24"/>
    </location>
</feature>
<evidence type="ECO:0000256" key="3">
    <source>
        <dbReference type="ARBA" id="ARBA00021622"/>
    </source>
</evidence>
<dbReference type="PANTHER" id="PTHR30531">
    <property type="entry name" value="FLAGELLAR BIOSYNTHETIC PROTEIN FLHB"/>
    <property type="match status" value="1"/>
</dbReference>
<evidence type="ECO:0000256" key="9">
    <source>
        <dbReference type="ARBA" id="ARBA00022989"/>
    </source>
</evidence>
<evidence type="ECO:0000256" key="7">
    <source>
        <dbReference type="ARBA" id="ARBA00022795"/>
    </source>
</evidence>
<dbReference type="Gene3D" id="3.40.1690.10">
    <property type="entry name" value="secretion proteins EscU"/>
    <property type="match status" value="1"/>
</dbReference>
<comment type="caution">
    <text evidence="15">The sequence shown here is derived from an EMBL/GenBank/DDBJ whole genome shotgun (WGS) entry which is preliminary data.</text>
</comment>
<dbReference type="SUPFAM" id="SSF160544">
    <property type="entry name" value="EscU C-terminal domain-like"/>
    <property type="match status" value="1"/>
</dbReference>
<keyword evidence="6 13" id="KW-0812">Transmembrane</keyword>
<feature type="transmembrane region" description="Helical" evidence="13">
    <location>
        <begin position="151"/>
        <end position="178"/>
    </location>
</feature>
<gene>
    <name evidence="13 15" type="primary">flhB</name>
    <name evidence="15" type="ORF">EVB03_05605</name>
</gene>
<protein>
    <recommendedName>
        <fullName evidence="3 13">Flagellar biosynthetic protein FlhB</fullName>
    </recommendedName>
</protein>
<keyword evidence="15" id="KW-0969">Cilium</keyword>
<dbReference type="Pfam" id="PF01312">
    <property type="entry name" value="Bac_export_2"/>
    <property type="match status" value="1"/>
</dbReference>
<evidence type="ECO:0000256" key="8">
    <source>
        <dbReference type="ARBA" id="ARBA00022927"/>
    </source>
</evidence>
<feature type="transmembrane region" description="Helical" evidence="13">
    <location>
        <begin position="91"/>
        <end position="115"/>
    </location>
</feature>
<comment type="subcellular location">
    <subcellularLocation>
        <location evidence="1">Cell membrane</location>
        <topology evidence="1">Multi-pass membrane protein</topology>
    </subcellularLocation>
</comment>
<feature type="transmembrane region" description="Helical" evidence="13">
    <location>
        <begin position="36"/>
        <end position="56"/>
    </location>
</feature>
<evidence type="ECO:0000256" key="6">
    <source>
        <dbReference type="ARBA" id="ARBA00022692"/>
    </source>
</evidence>
<comment type="similarity">
    <text evidence="2 13">Belongs to the type III secretion exporter family.</text>
</comment>
<keyword evidence="7 13" id="KW-1005">Bacterial flagellum biogenesis</keyword>
<feature type="region of interest" description="Disordered" evidence="14">
    <location>
        <begin position="359"/>
        <end position="383"/>
    </location>
</feature>
<keyword evidence="4 13" id="KW-0813">Transport</keyword>
<reference evidence="15 16" key="1">
    <citation type="submission" date="2019-02" db="EMBL/GenBank/DDBJ databases">
        <title>Prokaryotic population dynamics and viral predation in marine succession experiment using metagenomics: the confinement effect.</title>
        <authorList>
            <person name="Haro-Moreno J.M."/>
            <person name="Rodriguez-Valera F."/>
            <person name="Lopez-Perez M."/>
        </authorList>
    </citation>
    <scope>NUCLEOTIDE SEQUENCE [LARGE SCALE GENOMIC DNA]</scope>
    <source>
        <strain evidence="15">MED-G170</strain>
    </source>
</reference>
<evidence type="ECO:0000256" key="12">
    <source>
        <dbReference type="ARBA" id="ARBA00025078"/>
    </source>
</evidence>
<evidence type="ECO:0000313" key="16">
    <source>
        <dbReference type="Proteomes" id="UP000315889"/>
    </source>
</evidence>
<evidence type="ECO:0000256" key="2">
    <source>
        <dbReference type="ARBA" id="ARBA00010690"/>
    </source>
</evidence>
<name>A0A520MFR8_9GAMM</name>
<keyword evidence="9 13" id="KW-1133">Transmembrane helix</keyword>
<keyword evidence="15" id="KW-0282">Flagellum</keyword>
<accession>A0A520MFR8</accession>
<feature type="transmembrane region" description="Helical" evidence="13">
    <location>
        <begin position="190"/>
        <end position="215"/>
    </location>
</feature>
<dbReference type="NCBIfam" id="TIGR00328">
    <property type="entry name" value="flhB"/>
    <property type="match status" value="1"/>
</dbReference>
<evidence type="ECO:0000313" key="15">
    <source>
        <dbReference type="EMBL" id="RZO20072.1"/>
    </source>
</evidence>
<evidence type="ECO:0000256" key="14">
    <source>
        <dbReference type="SAM" id="MobiDB-lite"/>
    </source>
</evidence>
<evidence type="ECO:0000256" key="10">
    <source>
        <dbReference type="ARBA" id="ARBA00023136"/>
    </source>
</evidence>
<sequence length="383" mass="41619">MSDESSSEERTEEPTAKRLEKAREDGQVVRSQELSVAAMMIGAALFMYLFGSYFLIRTGEIFARGFVFDRKDVFDSHLLPTTFGTHALESMIVALPLFALTVVIAVAAAGLLGGYNLSIKALAPKASKLNPIHGLKRIFGMKALVDLSKAVLKFGLVGSVLYFVVSSNFDALVGLGFSEVQGAMSGAGEMIANGVVLVTLTLIVAAGIDVPYQVYEHNKKMKMTKQEIKDEFKDTEGRPEVKAQIRRKQREMAMALMIEAVGDADVIVVNPDHFAVALSYDPSSAGAPMLVAKGVDFLAQGIRERAKEEGVPVFSAPTLARALYFTTDIQEPIPESLYYAVAQVIAYVFSLNSFNKGATEADKPNPEVPLDMRYNTDGTLQQP</sequence>
<evidence type="ECO:0000256" key="5">
    <source>
        <dbReference type="ARBA" id="ARBA00022475"/>
    </source>
</evidence>
<dbReference type="GO" id="GO:0044780">
    <property type="term" value="P:bacterial-type flagellum assembly"/>
    <property type="evidence" value="ECO:0007669"/>
    <property type="project" value="InterPro"/>
</dbReference>
<evidence type="ECO:0000256" key="13">
    <source>
        <dbReference type="RuleBase" id="RU364091"/>
    </source>
</evidence>
<dbReference type="PANTHER" id="PTHR30531:SF12">
    <property type="entry name" value="FLAGELLAR BIOSYNTHETIC PROTEIN FLHB"/>
    <property type="match status" value="1"/>
</dbReference>
<dbReference type="PRINTS" id="PR00950">
    <property type="entry name" value="TYPE3IMSPROT"/>
</dbReference>
<dbReference type="GO" id="GO:0009306">
    <property type="term" value="P:protein secretion"/>
    <property type="evidence" value="ECO:0007669"/>
    <property type="project" value="InterPro"/>
</dbReference>
<dbReference type="InterPro" id="IPR029025">
    <property type="entry name" value="T3SS_substrate_exporter_C"/>
</dbReference>
<keyword evidence="8 13" id="KW-0653">Protein transport</keyword>
<proteinExistence type="inferred from homology"/>
<dbReference type="InterPro" id="IPR006136">
    <property type="entry name" value="FlhB"/>
</dbReference>
<dbReference type="GO" id="GO:0005886">
    <property type="term" value="C:plasma membrane"/>
    <property type="evidence" value="ECO:0007669"/>
    <property type="project" value="UniProtKB-SubCell"/>
</dbReference>
<keyword evidence="5 13" id="KW-1003">Cell membrane</keyword>
<keyword evidence="10 13" id="KW-0472">Membrane</keyword>
<feature type="region of interest" description="Disordered" evidence="14">
    <location>
        <begin position="1"/>
        <end position="24"/>
    </location>
</feature>
<keyword evidence="11 13" id="KW-1006">Bacterial flagellum protein export</keyword>
<organism evidence="15 16">
    <name type="scientific">SAR92 clade bacterium</name>
    <dbReference type="NCBI Taxonomy" id="2315479"/>
    <lineage>
        <taxon>Bacteria</taxon>
        <taxon>Pseudomonadati</taxon>
        <taxon>Pseudomonadota</taxon>
        <taxon>Gammaproteobacteria</taxon>
        <taxon>Cellvibrionales</taxon>
        <taxon>Porticoccaceae</taxon>
        <taxon>SAR92 clade</taxon>
    </lineage>
</organism>
<dbReference type="EMBL" id="SHBP01000006">
    <property type="protein sequence ID" value="RZO20072.1"/>
    <property type="molecule type" value="Genomic_DNA"/>
</dbReference>
<comment type="function">
    <text evidence="12 13">Required for formation of the rod structure in the basal body of the flagellar apparatus. Together with FliI and FliH, may constitute the export apparatus of flagellin.</text>
</comment>
<evidence type="ECO:0000256" key="11">
    <source>
        <dbReference type="ARBA" id="ARBA00023225"/>
    </source>
</evidence>
<dbReference type="InterPro" id="IPR006135">
    <property type="entry name" value="T3SS_substrate_exporter"/>
</dbReference>
<keyword evidence="15" id="KW-0966">Cell projection</keyword>